<evidence type="ECO:0000313" key="3">
    <source>
        <dbReference type="Proteomes" id="UP001055439"/>
    </source>
</evidence>
<sequence length="165" mass="18905">VRTERWCPTSPPPTPIDLPAFTESSGPATSPECCSKFQWSKEDKPQMPLRWRPTGVCRIRFMGVLGSSQCCRGRLVSRNVSWLRHKLRSPCMPPKHSPNPIKQLQPNAWRTGTRFQVNRPSLVSTSETTSHRRSCEGIFKGYHKMMQNQNTCFLFVLLTIVLRCC</sequence>
<dbReference type="EMBL" id="CP097503">
    <property type="protein sequence ID" value="URD81063.1"/>
    <property type="molecule type" value="Genomic_DNA"/>
</dbReference>
<dbReference type="Proteomes" id="UP001055439">
    <property type="component" value="Chromosome 10"/>
</dbReference>
<feature type="region of interest" description="Disordered" evidence="1">
    <location>
        <begin position="1"/>
        <end position="27"/>
    </location>
</feature>
<accession>A0A9E7ESI1</accession>
<feature type="non-terminal residue" evidence="2">
    <location>
        <position position="1"/>
    </location>
</feature>
<reference evidence="2" key="1">
    <citation type="submission" date="2022-05" db="EMBL/GenBank/DDBJ databases">
        <title>The Musa troglodytarum L. genome provides insights into the mechanism of non-climacteric behaviour and enrichment of carotenoids.</title>
        <authorList>
            <person name="Wang J."/>
        </authorList>
    </citation>
    <scope>NUCLEOTIDE SEQUENCE</scope>
    <source>
        <tissue evidence="2">Leaf</tissue>
    </source>
</reference>
<evidence type="ECO:0000313" key="2">
    <source>
        <dbReference type="EMBL" id="URD81063.1"/>
    </source>
</evidence>
<evidence type="ECO:0000256" key="1">
    <source>
        <dbReference type="SAM" id="MobiDB-lite"/>
    </source>
</evidence>
<keyword evidence="3" id="KW-1185">Reference proteome</keyword>
<gene>
    <name evidence="2" type="ORF">MUK42_02297</name>
</gene>
<name>A0A9E7ESI1_9LILI</name>
<dbReference type="AlphaFoldDB" id="A0A9E7ESI1"/>
<proteinExistence type="predicted"/>
<protein>
    <submittedName>
        <fullName evidence="2">Uncharacterized protein</fullName>
    </submittedName>
</protein>
<organism evidence="2 3">
    <name type="scientific">Musa troglodytarum</name>
    <name type="common">fe'i banana</name>
    <dbReference type="NCBI Taxonomy" id="320322"/>
    <lineage>
        <taxon>Eukaryota</taxon>
        <taxon>Viridiplantae</taxon>
        <taxon>Streptophyta</taxon>
        <taxon>Embryophyta</taxon>
        <taxon>Tracheophyta</taxon>
        <taxon>Spermatophyta</taxon>
        <taxon>Magnoliopsida</taxon>
        <taxon>Liliopsida</taxon>
        <taxon>Zingiberales</taxon>
        <taxon>Musaceae</taxon>
        <taxon>Musa</taxon>
    </lineage>
</organism>